<dbReference type="Gene3D" id="1.10.630.10">
    <property type="entry name" value="Cytochrome P450"/>
    <property type="match status" value="1"/>
</dbReference>
<evidence type="ECO:0000313" key="4">
    <source>
        <dbReference type="EMBL" id="MEE2030663.1"/>
    </source>
</evidence>
<dbReference type="Pfam" id="PF00067">
    <property type="entry name" value="p450"/>
    <property type="match status" value="1"/>
</dbReference>
<comment type="cofactor">
    <cofactor evidence="1">
        <name>heme</name>
        <dbReference type="ChEBI" id="CHEBI:30413"/>
    </cofactor>
</comment>
<dbReference type="EMBL" id="JAUZMZ010000002">
    <property type="protein sequence ID" value="MEE2030663.1"/>
    <property type="molecule type" value="Genomic_DNA"/>
</dbReference>
<dbReference type="InterPro" id="IPR017972">
    <property type="entry name" value="Cyt_P450_CS"/>
</dbReference>
<evidence type="ECO:0000256" key="3">
    <source>
        <dbReference type="RuleBase" id="RU000461"/>
    </source>
</evidence>
<dbReference type="PROSITE" id="PS00086">
    <property type="entry name" value="CYTOCHROME_P450"/>
    <property type="match status" value="1"/>
</dbReference>
<comment type="similarity">
    <text evidence="2 3">Belongs to the cytochrome P450 family.</text>
</comment>
<dbReference type="PANTHER" id="PTHR24305">
    <property type="entry name" value="CYTOCHROME P450"/>
    <property type="match status" value="1"/>
</dbReference>
<keyword evidence="3" id="KW-0408">Iron</keyword>
<keyword evidence="3" id="KW-0479">Metal-binding</keyword>
<sequence>MPVPTAKTDADLRERRASAADTARLFGTVVAPFVAVGPIARRRRMMGLAEKLQSDAAVVGAVPRLRDRYGEGPLPMSVPGRALAIVLSSRDVDRILRTETHAFTAANKEKVAALSPFQPRGVLISRGDIRAQRRALNESALEPEHALHHLAGELTPIIEVEAQTLVRHAACRGEVAAPDFVRAWWRLVRRITFGDAARDDTTLTDELWTLRSNGNWSFAHPVRHRLRDRFGERLHRSVADAPSTSLAGVIRDLPAPASVDAVGQIPHWLFAFDAAGMVAARTLAVLSTHPEQRARVAAEQAAAAPGAPRTLDYLRGCVLEATRLWPTTPVILRDSVTETTWEDSKGSYTIPAGTAFVILSSAFHRADDLPFADTFEPEIWLDGRAEQYPQLVPFSAGPTACPGRNIVLFAVSTFLSRLLDDAEFTLVSDVKPDPGAPLPVTFDNFGLRFAVQ</sequence>
<keyword evidence="3" id="KW-0349">Heme</keyword>
<keyword evidence="3" id="KW-0560">Oxidoreductase</keyword>
<proteinExistence type="inferred from homology"/>
<evidence type="ECO:0000256" key="1">
    <source>
        <dbReference type="ARBA" id="ARBA00001971"/>
    </source>
</evidence>
<gene>
    <name evidence="4" type="ORF">Q8814_00790</name>
</gene>
<organism evidence="4 5">
    <name type="scientific">Rhodococcus chondri</name>
    <dbReference type="NCBI Taxonomy" id="3065941"/>
    <lineage>
        <taxon>Bacteria</taxon>
        <taxon>Bacillati</taxon>
        <taxon>Actinomycetota</taxon>
        <taxon>Actinomycetes</taxon>
        <taxon>Mycobacteriales</taxon>
        <taxon>Nocardiaceae</taxon>
        <taxon>Rhodococcus</taxon>
    </lineage>
</organism>
<dbReference type="Proteomes" id="UP001331936">
    <property type="component" value="Unassembled WGS sequence"/>
</dbReference>
<evidence type="ECO:0000313" key="5">
    <source>
        <dbReference type="Proteomes" id="UP001331936"/>
    </source>
</evidence>
<dbReference type="PANTHER" id="PTHR24305:SF166">
    <property type="entry name" value="CYTOCHROME P450 12A4, MITOCHONDRIAL-RELATED"/>
    <property type="match status" value="1"/>
</dbReference>
<name>A0ABU7JKU6_9NOCA</name>
<keyword evidence="3" id="KW-0503">Monooxygenase</keyword>
<dbReference type="RefSeq" id="WP_330150087.1">
    <property type="nucleotide sequence ID" value="NZ_JAUZMZ010000002.1"/>
</dbReference>
<dbReference type="InterPro" id="IPR036396">
    <property type="entry name" value="Cyt_P450_sf"/>
</dbReference>
<accession>A0ABU7JKU6</accession>
<keyword evidence="5" id="KW-1185">Reference proteome</keyword>
<evidence type="ECO:0000256" key="2">
    <source>
        <dbReference type="ARBA" id="ARBA00010617"/>
    </source>
</evidence>
<reference evidence="4 5" key="1">
    <citation type="submission" date="2023-08" db="EMBL/GenBank/DDBJ databases">
        <authorList>
            <person name="Girao M."/>
            <person name="Carvalho M.F."/>
        </authorList>
    </citation>
    <scope>NUCLEOTIDE SEQUENCE [LARGE SCALE GENOMIC DNA]</scope>
    <source>
        <strain evidence="4 5">CC-R104</strain>
    </source>
</reference>
<dbReference type="InterPro" id="IPR001128">
    <property type="entry name" value="Cyt_P450"/>
</dbReference>
<comment type="caution">
    <text evidence="4">The sequence shown here is derived from an EMBL/GenBank/DDBJ whole genome shotgun (WGS) entry which is preliminary data.</text>
</comment>
<dbReference type="InterPro" id="IPR050121">
    <property type="entry name" value="Cytochrome_P450_monoxygenase"/>
</dbReference>
<protein>
    <submittedName>
        <fullName evidence="4">Cytochrome P450</fullName>
    </submittedName>
</protein>
<dbReference type="SUPFAM" id="SSF48264">
    <property type="entry name" value="Cytochrome P450"/>
    <property type="match status" value="1"/>
</dbReference>